<dbReference type="InterPro" id="IPR051701">
    <property type="entry name" value="Mito_OM_Translocase_MSP1"/>
</dbReference>
<comment type="caution">
    <text evidence="4">The sequence shown here is derived from an EMBL/GenBank/DDBJ whole genome shotgun (WGS) entry which is preliminary data.</text>
</comment>
<sequence length="147" mass="16671">MSYLQDLDGIAHETPSRYVKSRIYVDLPDAENRIKILRIFLAQENLEPEFHFEKLAEATEGYSGSDLKNLCIAAAYRPVQELLEEEKKGDSNDVVPVLRPLNLDDFIQSKAKVGASVAYDATSQNELRKWNEQYGEGGSRRKSPFGF</sequence>
<gene>
    <name evidence="4" type="ORF">RHGRI_026451</name>
</gene>
<dbReference type="InterPro" id="IPR027417">
    <property type="entry name" value="P-loop_NTPase"/>
</dbReference>
<dbReference type="Pfam" id="PF17862">
    <property type="entry name" value="AAA_lid_3"/>
    <property type="match status" value="1"/>
</dbReference>
<dbReference type="Gene3D" id="1.10.8.60">
    <property type="match status" value="1"/>
</dbReference>
<proteinExistence type="predicted"/>
<dbReference type="EMBL" id="JACTNZ010000009">
    <property type="protein sequence ID" value="KAG5531846.1"/>
    <property type="molecule type" value="Genomic_DNA"/>
</dbReference>
<name>A0AAV6ISZ2_9ERIC</name>
<dbReference type="PANTHER" id="PTHR45644">
    <property type="entry name" value="AAA ATPASE, PUTATIVE (AFU_ORTHOLOGUE AFUA_2G12920)-RELATED-RELATED"/>
    <property type="match status" value="1"/>
</dbReference>
<protein>
    <recommendedName>
        <fullName evidence="3">AAA ATPase AAA+ lid domain-containing protein</fullName>
    </recommendedName>
</protein>
<evidence type="ECO:0000256" key="1">
    <source>
        <dbReference type="ARBA" id="ARBA00022741"/>
    </source>
</evidence>
<dbReference type="AlphaFoldDB" id="A0AAV6ISZ2"/>
<dbReference type="PANTHER" id="PTHR45644:SF56">
    <property type="entry name" value="AAA ATPASE, PUTATIVE (AFU_ORTHOLOGUE AFUA_2G12920)-RELATED"/>
    <property type="match status" value="1"/>
</dbReference>
<keyword evidence="1" id="KW-0547">Nucleotide-binding</keyword>
<keyword evidence="5" id="KW-1185">Reference proteome</keyword>
<feature type="domain" description="AAA ATPase AAA+ lid" evidence="3">
    <location>
        <begin position="52"/>
        <end position="86"/>
    </location>
</feature>
<evidence type="ECO:0000256" key="2">
    <source>
        <dbReference type="ARBA" id="ARBA00022840"/>
    </source>
</evidence>
<reference evidence="4" key="1">
    <citation type="submission" date="2020-08" db="EMBL/GenBank/DDBJ databases">
        <title>Plant Genome Project.</title>
        <authorList>
            <person name="Zhang R.-G."/>
        </authorList>
    </citation>
    <scope>NUCLEOTIDE SEQUENCE</scope>
    <source>
        <strain evidence="4">WSP0</strain>
        <tissue evidence="4">Leaf</tissue>
    </source>
</reference>
<dbReference type="Proteomes" id="UP000823749">
    <property type="component" value="Chromosome 9"/>
</dbReference>
<organism evidence="4 5">
    <name type="scientific">Rhododendron griersonianum</name>
    <dbReference type="NCBI Taxonomy" id="479676"/>
    <lineage>
        <taxon>Eukaryota</taxon>
        <taxon>Viridiplantae</taxon>
        <taxon>Streptophyta</taxon>
        <taxon>Embryophyta</taxon>
        <taxon>Tracheophyta</taxon>
        <taxon>Spermatophyta</taxon>
        <taxon>Magnoliopsida</taxon>
        <taxon>eudicotyledons</taxon>
        <taxon>Gunneridae</taxon>
        <taxon>Pentapetalae</taxon>
        <taxon>asterids</taxon>
        <taxon>Ericales</taxon>
        <taxon>Ericaceae</taxon>
        <taxon>Ericoideae</taxon>
        <taxon>Rhodoreae</taxon>
        <taxon>Rhododendron</taxon>
    </lineage>
</organism>
<evidence type="ECO:0000313" key="5">
    <source>
        <dbReference type="Proteomes" id="UP000823749"/>
    </source>
</evidence>
<keyword evidence="2" id="KW-0067">ATP-binding</keyword>
<evidence type="ECO:0000313" key="4">
    <source>
        <dbReference type="EMBL" id="KAG5531846.1"/>
    </source>
</evidence>
<dbReference type="GO" id="GO:0005741">
    <property type="term" value="C:mitochondrial outer membrane"/>
    <property type="evidence" value="ECO:0007669"/>
    <property type="project" value="TreeGrafter"/>
</dbReference>
<dbReference type="SUPFAM" id="SSF52540">
    <property type="entry name" value="P-loop containing nucleoside triphosphate hydrolases"/>
    <property type="match status" value="1"/>
</dbReference>
<evidence type="ECO:0000259" key="3">
    <source>
        <dbReference type="Pfam" id="PF17862"/>
    </source>
</evidence>
<dbReference type="InterPro" id="IPR041569">
    <property type="entry name" value="AAA_lid_3"/>
</dbReference>
<accession>A0AAV6ISZ2</accession>
<dbReference type="GO" id="GO:0005524">
    <property type="term" value="F:ATP binding"/>
    <property type="evidence" value="ECO:0007669"/>
    <property type="project" value="UniProtKB-KW"/>
</dbReference>